<sequence>MSFIIARQSIRLSTLQRPLRVSYSNGLFLKPTQQQSFIRTFTSGYVRYNQVPETKETTAVKQPTSRIGQFIQQSKELVVFYKNGIKLLWSNHKEAKALQLKVQQEDYELKRSEFQLIHRSKKDMIKLIPFGFVFCILPESIPLIVIYLPGMVPSTCLKDSQIQKQRQKLDTIRQKMTMNVLKSAEQVQGITSEDFLSLSKFQRIAKHYGYDFELSRIDRRHLSAYCRFMGLNDYGTQGILKRRLDKHMNYIKEDDKFLIREGIDNLDTKELSFAIEERGMRSLNETEDQMRRALKYWLATSEANETSTIPSGLLVFTPRTDRDRIEFEEKELSIPSQPQPQPPTTTSSNKRNYAFIQEFEEKIKESKKNVPPVQLRSPLVFNFKKRKNRHLEVDDVSVLSEMTIHTNTNYSRLDRLSDFDTMSIATQDLLPPEEEEGVFDVIERGSVKSDRMIQKETITTPILSKESQEIKDVRSDRFESPLWEEERISQGDEMVVRKDKEDMLIDQEPVKSIEQVNEEEGIYDDFMDDIHFGYGGVEDEEVEVNDVQTTMDDLNRPTRMTKRINLEDNFARKRIYEKTGQVGIKRKSIHHVKQLFTNKIAMNKRVPCNVSTFAMIADVFCDQLADDLLAYKENDEEKSDEITVDDMMLLMKRQRLLNDKTTLQSLIYKYLPREYWDDLIVSALADNVLSTERNNLNKE</sequence>
<protein>
    <recommendedName>
        <fullName evidence="14">Letm1 RBD domain-containing protein</fullName>
    </recommendedName>
</protein>
<evidence type="ECO:0000313" key="16">
    <source>
        <dbReference type="Proteomes" id="UP000716291"/>
    </source>
</evidence>
<evidence type="ECO:0000256" key="12">
    <source>
        <dbReference type="SAM" id="MobiDB-lite"/>
    </source>
</evidence>
<dbReference type="GO" id="GO:0005634">
    <property type="term" value="C:nucleus"/>
    <property type="evidence" value="ECO:0007669"/>
    <property type="project" value="UniProtKB-SubCell"/>
</dbReference>
<dbReference type="GO" id="GO:0043022">
    <property type="term" value="F:ribosome binding"/>
    <property type="evidence" value="ECO:0007669"/>
    <property type="project" value="InterPro"/>
</dbReference>
<comment type="caution">
    <text evidence="15">The sequence shown here is derived from an EMBL/GenBank/DDBJ whole genome shotgun (WGS) entry which is preliminary data.</text>
</comment>
<keyword evidence="6" id="KW-0999">Mitochondrion inner membrane</keyword>
<dbReference type="EMBL" id="JAANQT010000509">
    <property type="protein sequence ID" value="KAG1310434.1"/>
    <property type="molecule type" value="Genomic_DNA"/>
</dbReference>
<evidence type="ECO:0000256" key="6">
    <source>
        <dbReference type="ARBA" id="ARBA00022792"/>
    </source>
</evidence>
<evidence type="ECO:0000256" key="13">
    <source>
        <dbReference type="SAM" id="Phobius"/>
    </source>
</evidence>
<gene>
    <name evidence="15" type="ORF">G6F64_004566</name>
</gene>
<proteinExistence type="predicted"/>
<evidence type="ECO:0000256" key="7">
    <source>
        <dbReference type="ARBA" id="ARBA00022989"/>
    </source>
</evidence>
<dbReference type="Gene3D" id="1.10.20.10">
    <property type="entry name" value="Histone, subunit A"/>
    <property type="match status" value="1"/>
</dbReference>
<keyword evidence="9 13" id="KW-0472">Membrane</keyword>
<accession>A0A9P6XCA2</accession>
<keyword evidence="7 13" id="KW-1133">Transmembrane helix</keyword>
<keyword evidence="10" id="KW-0539">Nucleus</keyword>
<feature type="transmembrane region" description="Helical" evidence="13">
    <location>
        <begin position="127"/>
        <end position="148"/>
    </location>
</feature>
<evidence type="ECO:0000256" key="8">
    <source>
        <dbReference type="ARBA" id="ARBA00023128"/>
    </source>
</evidence>
<evidence type="ECO:0000256" key="2">
    <source>
        <dbReference type="ARBA" id="ARBA00004286"/>
    </source>
</evidence>
<dbReference type="InterPro" id="IPR033122">
    <property type="entry name" value="LETM1-like_RBD"/>
</dbReference>
<evidence type="ECO:0000256" key="3">
    <source>
        <dbReference type="ARBA" id="ARBA00004434"/>
    </source>
</evidence>
<evidence type="ECO:0000313" key="15">
    <source>
        <dbReference type="EMBL" id="KAG1310434.1"/>
    </source>
</evidence>
<dbReference type="CDD" id="cd22920">
    <property type="entry name" value="HFD_CENP-T"/>
    <property type="match status" value="1"/>
</dbReference>
<feature type="region of interest" description="Disordered" evidence="12">
    <location>
        <begin position="329"/>
        <end position="349"/>
    </location>
</feature>
<keyword evidence="5 13" id="KW-0812">Transmembrane</keyword>
<evidence type="ECO:0000256" key="10">
    <source>
        <dbReference type="ARBA" id="ARBA00023242"/>
    </source>
</evidence>
<evidence type="ECO:0000259" key="14">
    <source>
        <dbReference type="PROSITE" id="PS51758"/>
    </source>
</evidence>
<dbReference type="InterPro" id="IPR035425">
    <property type="entry name" value="CENP-T/H4_C"/>
</dbReference>
<organism evidence="15 16">
    <name type="scientific">Rhizopus oryzae</name>
    <name type="common">Mucormycosis agent</name>
    <name type="synonym">Rhizopus arrhizus var. delemar</name>
    <dbReference type="NCBI Taxonomy" id="64495"/>
    <lineage>
        <taxon>Eukaryota</taxon>
        <taxon>Fungi</taxon>
        <taxon>Fungi incertae sedis</taxon>
        <taxon>Mucoromycota</taxon>
        <taxon>Mucoromycotina</taxon>
        <taxon>Mucoromycetes</taxon>
        <taxon>Mucorales</taxon>
        <taxon>Mucorineae</taxon>
        <taxon>Rhizopodaceae</taxon>
        <taxon>Rhizopus</taxon>
    </lineage>
</organism>
<dbReference type="GO" id="GO:0046982">
    <property type="term" value="F:protein heterodimerization activity"/>
    <property type="evidence" value="ECO:0007669"/>
    <property type="project" value="InterPro"/>
</dbReference>
<evidence type="ECO:0000256" key="1">
    <source>
        <dbReference type="ARBA" id="ARBA00004123"/>
    </source>
</evidence>
<dbReference type="InterPro" id="IPR009072">
    <property type="entry name" value="Histone-fold"/>
</dbReference>
<keyword evidence="4" id="KW-0158">Chromosome</keyword>
<evidence type="ECO:0000256" key="9">
    <source>
        <dbReference type="ARBA" id="ARBA00023136"/>
    </source>
</evidence>
<keyword evidence="8 11" id="KW-0496">Mitochondrion</keyword>
<feature type="domain" description="Letm1 RBD" evidence="14">
    <location>
        <begin position="124"/>
        <end position="365"/>
    </location>
</feature>
<dbReference type="AlphaFoldDB" id="A0A9P6XCA2"/>
<dbReference type="PROSITE" id="PS51758">
    <property type="entry name" value="LETM1_RBD"/>
    <property type="match status" value="1"/>
</dbReference>
<dbReference type="InterPro" id="IPR044202">
    <property type="entry name" value="LETM1/MDM38-like"/>
</dbReference>
<dbReference type="GO" id="GO:0005743">
    <property type="term" value="C:mitochondrial inner membrane"/>
    <property type="evidence" value="ECO:0007669"/>
    <property type="project" value="UniProtKB-SubCell"/>
</dbReference>
<dbReference type="Pfam" id="PF07766">
    <property type="entry name" value="LETM1_RBD"/>
    <property type="match status" value="1"/>
</dbReference>
<evidence type="ECO:0000256" key="11">
    <source>
        <dbReference type="PROSITE-ProRule" id="PRU01094"/>
    </source>
</evidence>
<dbReference type="GO" id="GO:0030003">
    <property type="term" value="P:intracellular monoatomic cation homeostasis"/>
    <property type="evidence" value="ECO:0007669"/>
    <property type="project" value="TreeGrafter"/>
</dbReference>
<dbReference type="PANTHER" id="PTHR14009">
    <property type="entry name" value="LEUCINE ZIPPER-EF-HAND CONTAINING TRANSMEMBRANE PROTEIN"/>
    <property type="match status" value="1"/>
</dbReference>
<name>A0A9P6XCA2_RHIOR</name>
<dbReference type="Proteomes" id="UP000716291">
    <property type="component" value="Unassembled WGS sequence"/>
</dbReference>
<keyword evidence="16" id="KW-1185">Reference proteome</keyword>
<reference evidence="15" key="1">
    <citation type="journal article" date="2020" name="Microb. Genom.">
        <title>Genetic diversity of clinical and environmental Mucorales isolates obtained from an investigation of mucormycosis cases among solid organ transplant recipients.</title>
        <authorList>
            <person name="Nguyen M.H."/>
            <person name="Kaul D."/>
            <person name="Muto C."/>
            <person name="Cheng S.J."/>
            <person name="Richter R.A."/>
            <person name="Bruno V.M."/>
            <person name="Liu G."/>
            <person name="Beyhan S."/>
            <person name="Sundermann A.J."/>
            <person name="Mounaud S."/>
            <person name="Pasculle A.W."/>
            <person name="Nierman W.C."/>
            <person name="Driscoll E."/>
            <person name="Cumbie R."/>
            <person name="Clancy C.J."/>
            <person name="Dupont C.L."/>
        </authorList>
    </citation>
    <scope>NUCLEOTIDE SEQUENCE</scope>
    <source>
        <strain evidence="15">GL11</strain>
    </source>
</reference>
<dbReference type="Pfam" id="PF15511">
    <property type="entry name" value="CENP-T_C"/>
    <property type="match status" value="1"/>
</dbReference>
<comment type="subcellular location">
    <subcellularLocation>
        <location evidence="2">Chromosome</location>
    </subcellularLocation>
    <subcellularLocation>
        <location evidence="3">Mitochondrion inner membrane</location>
        <topology evidence="3">Single-pass membrane protein</topology>
    </subcellularLocation>
    <subcellularLocation>
        <location evidence="1">Nucleus</location>
    </subcellularLocation>
</comment>
<evidence type="ECO:0000256" key="5">
    <source>
        <dbReference type="ARBA" id="ARBA00022692"/>
    </source>
</evidence>
<dbReference type="GO" id="GO:0005694">
    <property type="term" value="C:chromosome"/>
    <property type="evidence" value="ECO:0007669"/>
    <property type="project" value="UniProtKB-SubCell"/>
</dbReference>
<evidence type="ECO:0000256" key="4">
    <source>
        <dbReference type="ARBA" id="ARBA00022454"/>
    </source>
</evidence>
<dbReference type="PANTHER" id="PTHR14009:SF6">
    <property type="entry name" value="LETM1 RBD DOMAIN-CONTAINING PROTEIN"/>
    <property type="match status" value="1"/>
</dbReference>